<evidence type="ECO:0000313" key="6">
    <source>
        <dbReference type="RefSeq" id="XP_019614257.1"/>
    </source>
</evidence>
<dbReference type="PROSITE" id="PS50870">
    <property type="entry name" value="AH"/>
    <property type="match status" value="1"/>
</dbReference>
<feature type="compositionally biased region" description="Basic and acidic residues" evidence="1">
    <location>
        <begin position="319"/>
        <end position="350"/>
    </location>
</feature>
<dbReference type="InterPro" id="IPR010504">
    <property type="entry name" value="AH_dom"/>
</dbReference>
<accession>A0A6P4Y6A8</accession>
<reference evidence="4 5" key="1">
    <citation type="submission" date="2025-04" db="UniProtKB">
        <authorList>
            <consortium name="RefSeq"/>
        </authorList>
    </citation>
    <scope>IDENTIFICATION</scope>
    <source>
        <tissue evidence="4 5">Gonad</tissue>
    </source>
</reference>
<dbReference type="GeneID" id="109462184"/>
<dbReference type="GO" id="GO:0005794">
    <property type="term" value="C:Golgi apparatus"/>
    <property type="evidence" value="ECO:0007669"/>
    <property type="project" value="TreeGrafter"/>
</dbReference>
<dbReference type="Pfam" id="PF04629">
    <property type="entry name" value="ICA69"/>
    <property type="match status" value="2"/>
</dbReference>
<dbReference type="Pfam" id="PF06456">
    <property type="entry name" value="Arfaptin"/>
    <property type="match status" value="1"/>
</dbReference>
<dbReference type="RefSeq" id="XP_019614257.1">
    <property type="nucleotide sequence ID" value="XM_019758698.1"/>
</dbReference>
<evidence type="ECO:0000259" key="2">
    <source>
        <dbReference type="PROSITE" id="PS50870"/>
    </source>
</evidence>
<evidence type="ECO:0000313" key="4">
    <source>
        <dbReference type="RefSeq" id="XP_019614255.1"/>
    </source>
</evidence>
<dbReference type="RefSeq" id="XP_019614255.1">
    <property type="nucleotide sequence ID" value="XM_019758696.1"/>
</dbReference>
<feature type="region of interest" description="Disordered" evidence="1">
    <location>
        <begin position="535"/>
        <end position="617"/>
    </location>
</feature>
<feature type="region of interest" description="Disordered" evidence="1">
    <location>
        <begin position="405"/>
        <end position="474"/>
    </location>
</feature>
<protein>
    <submittedName>
        <fullName evidence="4 5">Islet cell autoantigen 1-like isoform X1</fullName>
    </submittedName>
    <submittedName>
        <fullName evidence="6">Islet cell autoantigen 1-like isoform X2</fullName>
    </submittedName>
</protein>
<dbReference type="AlphaFoldDB" id="A0A6P4Y6A8"/>
<gene>
    <name evidence="4 5 6" type="primary">LOC109462184</name>
</gene>
<evidence type="ECO:0000313" key="3">
    <source>
        <dbReference type="Proteomes" id="UP000515135"/>
    </source>
</evidence>
<dbReference type="Gene3D" id="1.20.1270.60">
    <property type="entry name" value="Arfaptin homology (AH) domain/BAR domain"/>
    <property type="match status" value="1"/>
</dbReference>
<evidence type="ECO:0000313" key="5">
    <source>
        <dbReference type="RefSeq" id="XP_019614256.1"/>
    </source>
</evidence>
<feature type="region of interest" description="Disordered" evidence="1">
    <location>
        <begin position="629"/>
        <end position="649"/>
    </location>
</feature>
<dbReference type="FunFam" id="1.20.1270.60:FF:000015">
    <property type="entry name" value="Islet cell autoantigen 1, 69kDa"/>
    <property type="match status" value="1"/>
</dbReference>
<feature type="domain" description="AH" evidence="2">
    <location>
        <begin position="53"/>
        <end position="256"/>
    </location>
</feature>
<feature type="region of interest" description="Disordered" evidence="1">
    <location>
        <begin position="282"/>
        <end position="393"/>
    </location>
</feature>
<dbReference type="RefSeq" id="XP_019614256.1">
    <property type="nucleotide sequence ID" value="XM_019758697.1"/>
</dbReference>
<feature type="compositionally biased region" description="Basic and acidic residues" evidence="1">
    <location>
        <begin position="284"/>
        <end position="295"/>
    </location>
</feature>
<dbReference type="CDD" id="cd07661">
    <property type="entry name" value="BAR_ICA69"/>
    <property type="match status" value="1"/>
</dbReference>
<dbReference type="KEGG" id="bbel:109462184"/>
<feature type="compositionally biased region" description="Basic and acidic residues" evidence="1">
    <location>
        <begin position="416"/>
        <end position="430"/>
    </location>
</feature>
<dbReference type="InterPro" id="IPR006723">
    <property type="entry name" value="Islet_autoAg_Ica1_C"/>
</dbReference>
<name>A0A6P4Y6A8_BRABE</name>
<dbReference type="InterPro" id="IPR027267">
    <property type="entry name" value="AH/BAR_dom_sf"/>
</dbReference>
<sequence>MDSYRPSYGESYDRFVRDEGNTSGVSKIQKEYWQTKQKLIKKFGKKEDEFVVAGDADVDSKLEVFRSIQKSCMDLLRVIEKYQDNLCALSQAENELGRFLKSQSQIDKTRAGKMMAAVGKAESFSSQQRLALRVPLVRLYQEVETFRYRAISDCLMTINRMEASRTEYRGSLLWMKDVSEQLDPDTYKQLEKFRKVQTQVRSTRGKFEKLKNDVCQKVDLLGASRCNMFSHTLATYQNTLLHYWEKTARTLSAVHESFKGYQHYEFTMLKQLEGPVQKLIEQTTGERKEGEVEKGEEAEEEAPNSGLDLLQLDDEELEDKGQTEDKCDRCQDDRKREEKSSRKEEKSSRQEEEDQEEYIDETTRLISFGEDRSGAPAGGTGNGVDTAENGDDDDLLNMIDELTVGEDEEFTNFADSRLDLQKQRQEHDMEVPSENEGLAPLTNSQDTNQSEDKEGAGKDLLSDEPASNDLDLDKDDMTLLNEILNAPSTGEDEFAQSWQAVYGNQPPPMQIPGGLTGEGEGSMRQFLPSQLLEMQAAMSTQGGQPPVPGGPQGMVPLQGAPGQPPMMPPAMPAAAAPPGNQQQNSMQQGQQQQQQPLLQQEQKGEDGKPGKGVGKDMSAWFNLFADLDPLANPDAIGRKEGENQEERNC</sequence>
<dbReference type="GO" id="GO:0051049">
    <property type="term" value="P:regulation of transport"/>
    <property type="evidence" value="ECO:0007669"/>
    <property type="project" value="TreeGrafter"/>
</dbReference>
<dbReference type="Proteomes" id="UP000515135">
    <property type="component" value="Unplaced"/>
</dbReference>
<dbReference type="SMART" id="SM01015">
    <property type="entry name" value="Arfaptin"/>
    <property type="match status" value="1"/>
</dbReference>
<dbReference type="GO" id="GO:0019904">
    <property type="term" value="F:protein domain specific binding"/>
    <property type="evidence" value="ECO:0007669"/>
    <property type="project" value="InterPro"/>
</dbReference>
<dbReference type="PANTHER" id="PTHR10164">
    <property type="entry name" value="ISLET CELL AUTOANTIGEN 1"/>
    <property type="match status" value="1"/>
</dbReference>
<evidence type="ECO:0000256" key="1">
    <source>
        <dbReference type="SAM" id="MobiDB-lite"/>
    </source>
</evidence>
<keyword evidence="3" id="KW-1185">Reference proteome</keyword>
<dbReference type="SUPFAM" id="SSF103657">
    <property type="entry name" value="BAR/IMD domain-like"/>
    <property type="match status" value="1"/>
</dbReference>
<dbReference type="PANTHER" id="PTHR10164:SF4">
    <property type="entry name" value="GH23156P"/>
    <property type="match status" value="1"/>
</dbReference>
<feature type="compositionally biased region" description="Low complexity" evidence="1">
    <location>
        <begin position="572"/>
        <end position="601"/>
    </location>
</feature>
<dbReference type="OrthoDB" id="2126778at2759"/>
<feature type="region of interest" description="Disordered" evidence="1">
    <location>
        <begin position="502"/>
        <end position="522"/>
    </location>
</feature>
<feature type="compositionally biased region" description="Acidic residues" evidence="1">
    <location>
        <begin position="351"/>
        <end position="360"/>
    </location>
</feature>
<dbReference type="SMART" id="SM01237">
    <property type="entry name" value="ICA69"/>
    <property type="match status" value="1"/>
</dbReference>
<feature type="compositionally biased region" description="Pro residues" evidence="1">
    <location>
        <begin position="562"/>
        <end position="571"/>
    </location>
</feature>
<proteinExistence type="predicted"/>
<feature type="compositionally biased region" description="Basic and acidic residues" evidence="1">
    <location>
        <begin position="450"/>
        <end position="461"/>
    </location>
</feature>
<organism evidence="3 6">
    <name type="scientific">Branchiostoma belcheri</name>
    <name type="common">Amphioxus</name>
    <dbReference type="NCBI Taxonomy" id="7741"/>
    <lineage>
        <taxon>Eukaryota</taxon>
        <taxon>Metazoa</taxon>
        <taxon>Chordata</taxon>
        <taxon>Cephalochordata</taxon>
        <taxon>Leptocardii</taxon>
        <taxon>Amphioxiformes</taxon>
        <taxon>Branchiostomatidae</taxon>
        <taxon>Branchiostoma</taxon>
    </lineage>
</organism>
<feature type="compositionally biased region" description="Basic and acidic residues" evidence="1">
    <location>
        <begin position="636"/>
        <end position="649"/>
    </location>
</feature>
<dbReference type="InterPro" id="IPR024114">
    <property type="entry name" value="Islet_autoAg_Ica1/Ica1-like"/>
</dbReference>